<gene>
    <name evidence="11" type="primary">mscL</name>
    <name evidence="12" type="ORF">MYP_1551</name>
</gene>
<name>A0A098LE05_9BACT</name>
<dbReference type="PANTHER" id="PTHR30266:SF2">
    <property type="entry name" value="LARGE-CONDUCTANCE MECHANOSENSITIVE CHANNEL"/>
    <property type="match status" value="1"/>
</dbReference>
<dbReference type="eggNOG" id="COG1970">
    <property type="taxonomic scope" value="Bacteria"/>
</dbReference>
<dbReference type="PANTHER" id="PTHR30266">
    <property type="entry name" value="MECHANOSENSITIVE CHANNEL MSCL"/>
    <property type="match status" value="1"/>
</dbReference>
<sequence>MFKEFKEFILRGNVIDLAVGVIIGAAFGDVVKSLVNDVIMPPIGLLIKGINFKDLKLVIGGETNNPVTFNYGNFLQNVLTFLIIAAAVFLMVKLVNMLYKKKAAEESAAGKPSAEEVLLTQIRDLLKERN</sequence>
<dbReference type="InterPro" id="IPR019823">
    <property type="entry name" value="Mechanosensitive_channel_CS"/>
</dbReference>
<keyword evidence="5 11" id="KW-1003">Cell membrane</keyword>
<comment type="subcellular location">
    <subcellularLocation>
        <location evidence="1 11">Cell membrane</location>
        <topology evidence="1 11">Multi-pass membrane protein</topology>
    </subcellularLocation>
</comment>
<dbReference type="OrthoDB" id="9810350at2"/>
<evidence type="ECO:0000256" key="4">
    <source>
        <dbReference type="ARBA" id="ARBA00022448"/>
    </source>
</evidence>
<dbReference type="STRING" id="153721.MYP_1551"/>
<dbReference type="AlphaFoldDB" id="A0A098LE05"/>
<evidence type="ECO:0000256" key="3">
    <source>
        <dbReference type="ARBA" id="ARBA00011255"/>
    </source>
</evidence>
<feature type="transmembrane region" description="Helical" evidence="11">
    <location>
        <begin position="12"/>
        <end position="31"/>
    </location>
</feature>
<evidence type="ECO:0000256" key="6">
    <source>
        <dbReference type="ARBA" id="ARBA00022692"/>
    </source>
</evidence>
<comment type="subunit">
    <text evidence="3 11">Homopentamer.</text>
</comment>
<dbReference type="RefSeq" id="WP_045460696.1">
    <property type="nucleotide sequence ID" value="NZ_BBLT01000002.1"/>
</dbReference>
<dbReference type="PRINTS" id="PR01264">
    <property type="entry name" value="MECHCHANNEL"/>
</dbReference>
<keyword evidence="4 11" id="KW-0813">Transport</keyword>
<accession>A0A098LE05</accession>
<dbReference type="InterPro" id="IPR037673">
    <property type="entry name" value="MSC/AndL"/>
</dbReference>
<dbReference type="InterPro" id="IPR001185">
    <property type="entry name" value="MS_channel"/>
</dbReference>
<evidence type="ECO:0000256" key="10">
    <source>
        <dbReference type="ARBA" id="ARBA00023303"/>
    </source>
</evidence>
<feature type="transmembrane region" description="Helical" evidence="11">
    <location>
        <begin position="74"/>
        <end position="92"/>
    </location>
</feature>
<dbReference type="InterPro" id="IPR036019">
    <property type="entry name" value="MscL_channel"/>
</dbReference>
<evidence type="ECO:0000256" key="7">
    <source>
        <dbReference type="ARBA" id="ARBA00022989"/>
    </source>
</evidence>
<comment type="similarity">
    <text evidence="2 11">Belongs to the MscL family.</text>
</comment>
<proteinExistence type="inferred from homology"/>
<keyword evidence="7 11" id="KW-1133">Transmembrane helix</keyword>
<evidence type="ECO:0000256" key="9">
    <source>
        <dbReference type="ARBA" id="ARBA00023136"/>
    </source>
</evidence>
<protein>
    <recommendedName>
        <fullName evidence="11">Large-conductance mechanosensitive channel</fullName>
    </recommendedName>
</protein>
<evidence type="ECO:0000256" key="5">
    <source>
        <dbReference type="ARBA" id="ARBA00022475"/>
    </source>
</evidence>
<keyword evidence="6 11" id="KW-0812">Transmembrane</keyword>
<dbReference type="NCBIfam" id="NF001843">
    <property type="entry name" value="PRK00567.1-4"/>
    <property type="match status" value="1"/>
</dbReference>
<organism evidence="12 13">
    <name type="scientific">Sporocytophaga myxococcoides</name>
    <dbReference type="NCBI Taxonomy" id="153721"/>
    <lineage>
        <taxon>Bacteria</taxon>
        <taxon>Pseudomonadati</taxon>
        <taxon>Bacteroidota</taxon>
        <taxon>Cytophagia</taxon>
        <taxon>Cytophagales</taxon>
        <taxon>Cytophagaceae</taxon>
        <taxon>Sporocytophaga</taxon>
    </lineage>
</organism>
<evidence type="ECO:0000313" key="12">
    <source>
        <dbReference type="EMBL" id="GAL84323.1"/>
    </source>
</evidence>
<evidence type="ECO:0000256" key="2">
    <source>
        <dbReference type="ARBA" id="ARBA00007254"/>
    </source>
</evidence>
<keyword evidence="13" id="KW-1185">Reference proteome</keyword>
<comment type="function">
    <text evidence="11">Channel that opens in response to stretch forces in the membrane lipid bilayer. May participate in the regulation of osmotic pressure changes within the cell.</text>
</comment>
<dbReference type="Proteomes" id="UP000030185">
    <property type="component" value="Unassembled WGS sequence"/>
</dbReference>
<evidence type="ECO:0000256" key="1">
    <source>
        <dbReference type="ARBA" id="ARBA00004651"/>
    </source>
</evidence>
<evidence type="ECO:0000313" key="13">
    <source>
        <dbReference type="Proteomes" id="UP000030185"/>
    </source>
</evidence>
<dbReference type="HAMAP" id="MF_00115">
    <property type="entry name" value="MscL"/>
    <property type="match status" value="1"/>
</dbReference>
<dbReference type="Gene3D" id="1.10.1200.120">
    <property type="entry name" value="Large-conductance mechanosensitive channel, MscL, domain 1"/>
    <property type="match status" value="1"/>
</dbReference>
<dbReference type="PROSITE" id="PS01327">
    <property type="entry name" value="MSCL"/>
    <property type="match status" value="1"/>
</dbReference>
<dbReference type="FunFam" id="1.10.1200.120:FF:000001">
    <property type="entry name" value="Large-conductance mechanosensitive channel"/>
    <property type="match status" value="1"/>
</dbReference>
<dbReference type="Pfam" id="PF01741">
    <property type="entry name" value="MscL"/>
    <property type="match status" value="1"/>
</dbReference>
<keyword evidence="8 11" id="KW-0406">Ion transport</keyword>
<comment type="caution">
    <text evidence="12">The sequence shown here is derived from an EMBL/GenBank/DDBJ whole genome shotgun (WGS) entry which is preliminary data.</text>
</comment>
<dbReference type="EMBL" id="BBLT01000002">
    <property type="protein sequence ID" value="GAL84323.1"/>
    <property type="molecule type" value="Genomic_DNA"/>
</dbReference>
<keyword evidence="9 11" id="KW-0472">Membrane</keyword>
<reference evidence="12 13" key="1">
    <citation type="submission" date="2014-09" db="EMBL/GenBank/DDBJ databases">
        <title>Sporocytophaga myxococcoides PG-01 genome sequencing.</title>
        <authorList>
            <person name="Liu L."/>
            <person name="Gao P.J."/>
            <person name="Chen G.J."/>
            <person name="Wang L.S."/>
        </authorList>
    </citation>
    <scope>NUCLEOTIDE SEQUENCE [LARGE SCALE GENOMIC DNA]</scope>
    <source>
        <strain evidence="12 13">PG-01</strain>
    </source>
</reference>
<dbReference type="GO" id="GO:0005886">
    <property type="term" value="C:plasma membrane"/>
    <property type="evidence" value="ECO:0007669"/>
    <property type="project" value="UniProtKB-SubCell"/>
</dbReference>
<dbReference type="SUPFAM" id="SSF81330">
    <property type="entry name" value="Gated mechanosensitive channel"/>
    <property type="match status" value="1"/>
</dbReference>
<evidence type="ECO:0000256" key="8">
    <source>
        <dbReference type="ARBA" id="ARBA00023065"/>
    </source>
</evidence>
<dbReference type="NCBIfam" id="TIGR00220">
    <property type="entry name" value="mscL"/>
    <property type="match status" value="1"/>
</dbReference>
<dbReference type="GO" id="GO:0008381">
    <property type="term" value="F:mechanosensitive monoatomic ion channel activity"/>
    <property type="evidence" value="ECO:0007669"/>
    <property type="project" value="UniProtKB-UniRule"/>
</dbReference>
<keyword evidence="10 11" id="KW-0407">Ion channel</keyword>
<evidence type="ECO:0000256" key="11">
    <source>
        <dbReference type="HAMAP-Rule" id="MF_00115"/>
    </source>
</evidence>